<name>A0A1N6JS03_9FLAO</name>
<reference evidence="3" key="1">
    <citation type="submission" date="2016-11" db="EMBL/GenBank/DDBJ databases">
        <authorList>
            <person name="Varghese N."/>
            <person name="Submissions S."/>
        </authorList>
    </citation>
    <scope>NUCLEOTIDE SEQUENCE [LARGE SCALE GENOMIC DNA]</scope>
    <source>
        <strain evidence="3">DSM 27623</strain>
    </source>
</reference>
<gene>
    <name evidence="2" type="ORF">SAMN05444409_3738</name>
</gene>
<evidence type="ECO:0000313" key="2">
    <source>
        <dbReference type="EMBL" id="SIO47138.1"/>
    </source>
</evidence>
<keyword evidence="1" id="KW-0732">Signal</keyword>
<dbReference type="STRING" id="1416779.SAMN05444409_3738"/>
<evidence type="ECO:0000313" key="3">
    <source>
        <dbReference type="Proteomes" id="UP000185207"/>
    </source>
</evidence>
<feature type="signal peptide" evidence="1">
    <location>
        <begin position="1"/>
        <end position="18"/>
    </location>
</feature>
<evidence type="ECO:0000256" key="1">
    <source>
        <dbReference type="SAM" id="SignalP"/>
    </source>
</evidence>
<keyword evidence="3" id="KW-1185">Reference proteome</keyword>
<dbReference type="RefSeq" id="WP_139297418.1">
    <property type="nucleotide sequence ID" value="NZ_FSRK01000003.1"/>
</dbReference>
<dbReference type="AlphaFoldDB" id="A0A1N6JS03"/>
<proteinExistence type="predicted"/>
<protein>
    <submittedName>
        <fullName evidence="2">Uncharacterized protein</fullName>
    </submittedName>
</protein>
<organism evidence="2 3">
    <name type="scientific">Epilithonimonas zeae</name>
    <dbReference type="NCBI Taxonomy" id="1416779"/>
    <lineage>
        <taxon>Bacteria</taxon>
        <taxon>Pseudomonadati</taxon>
        <taxon>Bacteroidota</taxon>
        <taxon>Flavobacteriia</taxon>
        <taxon>Flavobacteriales</taxon>
        <taxon>Weeksellaceae</taxon>
        <taxon>Chryseobacterium group</taxon>
        <taxon>Epilithonimonas</taxon>
    </lineage>
</organism>
<sequence>MKKLVLLFLVVLLNTNCAGFKNPTGSGSFNKNNLSEIDGTYKNISSSGTETLTEVFDRDTNIFAFLKGGDNKYDKIKDVKLILKIINNKRLNVKIIDSDNLLFDKNLKVKLKKDGFLYLREKQFMIEGIPFVAGGWNVQKSCFTIDKNHNLQVQLNYFFYMAILVVIGDAKTTNSYFTFEKTIN</sequence>
<dbReference type="Proteomes" id="UP000185207">
    <property type="component" value="Unassembled WGS sequence"/>
</dbReference>
<feature type="chain" id="PRO_5009936820" evidence="1">
    <location>
        <begin position="19"/>
        <end position="184"/>
    </location>
</feature>
<accession>A0A1N6JS03</accession>
<dbReference type="EMBL" id="FSRK01000003">
    <property type="protein sequence ID" value="SIO47138.1"/>
    <property type="molecule type" value="Genomic_DNA"/>
</dbReference>
<dbReference type="OrthoDB" id="756944at2"/>